<comment type="subcellular location">
    <subcellularLocation>
        <location evidence="5 6">Cytoplasm</location>
    </subcellularLocation>
</comment>
<protein>
    <recommendedName>
        <fullName evidence="5 6">[Ribosomal protein bS18]-alanine N-acetyltransferase</fullName>
        <ecNumber evidence="5 6">2.3.1.266</ecNumber>
    </recommendedName>
</protein>
<accession>A0A831K1M3</accession>
<dbReference type="Gene3D" id="3.40.630.30">
    <property type="match status" value="1"/>
</dbReference>
<dbReference type="EMBL" id="DRCV01000007">
    <property type="protein sequence ID" value="HDK37413.1"/>
    <property type="molecule type" value="Genomic_DNA"/>
</dbReference>
<organism evidence="8">
    <name type="scientific">Thiolapillus brandeum</name>
    <dbReference type="NCBI Taxonomy" id="1076588"/>
    <lineage>
        <taxon>Bacteria</taxon>
        <taxon>Pseudomonadati</taxon>
        <taxon>Pseudomonadota</taxon>
        <taxon>Gammaproteobacteria</taxon>
        <taxon>Chromatiales</taxon>
        <taxon>Sedimenticolaceae</taxon>
        <taxon>Thiolapillus</taxon>
    </lineage>
</organism>
<evidence type="ECO:0000256" key="2">
    <source>
        <dbReference type="ARBA" id="ARBA00022490"/>
    </source>
</evidence>
<dbReference type="AlphaFoldDB" id="A0A831K1M3"/>
<dbReference type="PROSITE" id="PS51186">
    <property type="entry name" value="GNAT"/>
    <property type="match status" value="1"/>
</dbReference>
<dbReference type="Proteomes" id="UP000885822">
    <property type="component" value="Unassembled WGS sequence"/>
</dbReference>
<evidence type="ECO:0000256" key="6">
    <source>
        <dbReference type="RuleBase" id="RU363094"/>
    </source>
</evidence>
<keyword evidence="2 5" id="KW-0963">Cytoplasm</keyword>
<feature type="domain" description="N-acetyltransferase" evidence="7">
    <location>
        <begin position="1"/>
        <end position="142"/>
    </location>
</feature>
<dbReference type="GO" id="GO:0008999">
    <property type="term" value="F:protein-N-terminal-alanine acetyltransferase activity"/>
    <property type="evidence" value="ECO:0007669"/>
    <property type="project" value="UniProtKB-UniRule"/>
</dbReference>
<dbReference type="InterPro" id="IPR043690">
    <property type="entry name" value="RimI"/>
</dbReference>
<evidence type="ECO:0000256" key="3">
    <source>
        <dbReference type="ARBA" id="ARBA00022679"/>
    </source>
</evidence>
<sequence length="142" mass="16211">MMTDADLTAVMEIEKQNYTHPWSRTIFSDCLCTGYECRVYQAQNQIQAYSVMSAAAGEAHLLNLSVDPQHQGKGMGRWVLRQVIVHARENAADTLFLEVRASNYIARQLYESEGFNEIGQRFDYYPAEQGREDALVFARPLL</sequence>
<comment type="caution">
    <text evidence="5">Lacks conserved residue(s) required for the propagation of feature annotation.</text>
</comment>
<evidence type="ECO:0000256" key="5">
    <source>
        <dbReference type="HAMAP-Rule" id="MF_02210"/>
    </source>
</evidence>
<comment type="similarity">
    <text evidence="1 5 6">Belongs to the acetyltransferase family. RimI subfamily.</text>
</comment>
<evidence type="ECO:0000313" key="8">
    <source>
        <dbReference type="EMBL" id="HDK37413.1"/>
    </source>
</evidence>
<dbReference type="PANTHER" id="PTHR43420">
    <property type="entry name" value="ACETYLTRANSFERASE"/>
    <property type="match status" value="1"/>
</dbReference>
<gene>
    <name evidence="5 8" type="primary">rimI</name>
    <name evidence="8" type="ORF">ENG92_00135</name>
</gene>
<dbReference type="InterPro" id="IPR050680">
    <property type="entry name" value="YpeA/RimI_acetyltransf"/>
</dbReference>
<dbReference type="InterPro" id="IPR016181">
    <property type="entry name" value="Acyl_CoA_acyltransferase"/>
</dbReference>
<dbReference type="CDD" id="cd04301">
    <property type="entry name" value="NAT_SF"/>
    <property type="match status" value="1"/>
</dbReference>
<dbReference type="Pfam" id="PF00583">
    <property type="entry name" value="Acetyltransf_1"/>
    <property type="match status" value="1"/>
</dbReference>
<feature type="active site" description="Proton acceptor" evidence="5">
    <location>
        <position position="98"/>
    </location>
</feature>
<comment type="function">
    <text evidence="5 6">Acetylates the N-terminal alanine of ribosomal protein bS18.</text>
</comment>
<dbReference type="PANTHER" id="PTHR43420:SF44">
    <property type="entry name" value="ACETYLTRANSFERASE YPEA"/>
    <property type="match status" value="1"/>
</dbReference>
<evidence type="ECO:0000259" key="7">
    <source>
        <dbReference type="PROSITE" id="PS51186"/>
    </source>
</evidence>
<evidence type="ECO:0000256" key="4">
    <source>
        <dbReference type="ARBA" id="ARBA00023315"/>
    </source>
</evidence>
<feature type="active site" description="Proton donor" evidence="5">
    <location>
        <position position="110"/>
    </location>
</feature>
<reference evidence="8" key="1">
    <citation type="journal article" date="2020" name="mSystems">
        <title>Genome- and Community-Level Interaction Insights into Carbon Utilization and Element Cycling Functions of Hydrothermarchaeota in Hydrothermal Sediment.</title>
        <authorList>
            <person name="Zhou Z."/>
            <person name="Liu Y."/>
            <person name="Xu W."/>
            <person name="Pan J."/>
            <person name="Luo Z.H."/>
            <person name="Li M."/>
        </authorList>
    </citation>
    <scope>NUCLEOTIDE SEQUENCE [LARGE SCALE GENOMIC DNA]</scope>
    <source>
        <strain evidence="8">HyVt-26</strain>
    </source>
</reference>
<dbReference type="NCBIfam" id="TIGR01575">
    <property type="entry name" value="rimI"/>
    <property type="match status" value="1"/>
</dbReference>
<keyword evidence="4 5" id="KW-0012">Acyltransferase</keyword>
<dbReference type="HAMAP" id="MF_02210">
    <property type="entry name" value="RimI"/>
    <property type="match status" value="1"/>
</dbReference>
<dbReference type="InterPro" id="IPR000182">
    <property type="entry name" value="GNAT_dom"/>
</dbReference>
<comment type="catalytic activity">
    <reaction evidence="5 6">
        <text>N-terminal L-alanyl-[ribosomal protein bS18] + acetyl-CoA = N-terminal N(alpha)-acetyl-L-alanyl-[ribosomal protein bS18] + CoA + H(+)</text>
        <dbReference type="Rhea" id="RHEA:43756"/>
        <dbReference type="Rhea" id="RHEA-COMP:10676"/>
        <dbReference type="Rhea" id="RHEA-COMP:10677"/>
        <dbReference type="ChEBI" id="CHEBI:15378"/>
        <dbReference type="ChEBI" id="CHEBI:57287"/>
        <dbReference type="ChEBI" id="CHEBI:57288"/>
        <dbReference type="ChEBI" id="CHEBI:64718"/>
        <dbReference type="ChEBI" id="CHEBI:83683"/>
        <dbReference type="EC" id="2.3.1.266"/>
    </reaction>
</comment>
<proteinExistence type="inferred from homology"/>
<feature type="binding site" evidence="5">
    <location>
        <position position="103"/>
    </location>
    <ligand>
        <name>acetyl-CoA</name>
        <dbReference type="ChEBI" id="CHEBI:57288"/>
    </ligand>
</feature>
<dbReference type="SUPFAM" id="SSF55729">
    <property type="entry name" value="Acyl-CoA N-acyltransferases (Nat)"/>
    <property type="match status" value="1"/>
</dbReference>
<dbReference type="EC" id="2.3.1.266" evidence="5 6"/>
<dbReference type="GO" id="GO:0005737">
    <property type="term" value="C:cytoplasm"/>
    <property type="evidence" value="ECO:0007669"/>
    <property type="project" value="UniProtKB-SubCell"/>
</dbReference>
<dbReference type="InterPro" id="IPR006464">
    <property type="entry name" value="AcTrfase_RimI/Ard1"/>
</dbReference>
<keyword evidence="3 5" id="KW-0808">Transferase</keyword>
<evidence type="ECO:0000256" key="1">
    <source>
        <dbReference type="ARBA" id="ARBA00005395"/>
    </source>
</evidence>
<comment type="caution">
    <text evidence="8">The sequence shown here is derived from an EMBL/GenBank/DDBJ whole genome shotgun (WGS) entry which is preliminary data.</text>
</comment>
<name>A0A831K1M3_9GAMM</name>